<evidence type="ECO:0000313" key="2">
    <source>
        <dbReference type="Proteomes" id="UP000324800"/>
    </source>
</evidence>
<evidence type="ECO:0000313" key="1">
    <source>
        <dbReference type="EMBL" id="KAA6362633.1"/>
    </source>
</evidence>
<reference evidence="1 2" key="1">
    <citation type="submission" date="2019-03" db="EMBL/GenBank/DDBJ databases">
        <title>Single cell metagenomics reveals metabolic interactions within the superorganism composed of flagellate Streblomastix strix and complex community of Bacteroidetes bacteria on its surface.</title>
        <authorList>
            <person name="Treitli S.C."/>
            <person name="Kolisko M."/>
            <person name="Husnik F."/>
            <person name="Keeling P."/>
            <person name="Hampl V."/>
        </authorList>
    </citation>
    <scope>NUCLEOTIDE SEQUENCE [LARGE SCALE GENOMIC DNA]</scope>
    <source>
        <strain evidence="1">ST1C</strain>
    </source>
</reference>
<dbReference type="InterPro" id="IPR011989">
    <property type="entry name" value="ARM-like"/>
</dbReference>
<dbReference type="OrthoDB" id="201709at2759"/>
<gene>
    <name evidence="1" type="ORF">EZS28_041840</name>
</gene>
<dbReference type="InterPro" id="IPR016024">
    <property type="entry name" value="ARM-type_fold"/>
</dbReference>
<protein>
    <submittedName>
        <fullName evidence="1">Uncharacterized protein</fullName>
    </submittedName>
</protein>
<name>A0A5J4TXI9_9EUKA</name>
<proteinExistence type="predicted"/>
<dbReference type="SUPFAM" id="SSF48371">
    <property type="entry name" value="ARM repeat"/>
    <property type="match status" value="2"/>
</dbReference>
<feature type="non-terminal residue" evidence="1">
    <location>
        <position position="1"/>
    </location>
</feature>
<organism evidence="1 2">
    <name type="scientific">Streblomastix strix</name>
    <dbReference type="NCBI Taxonomy" id="222440"/>
    <lineage>
        <taxon>Eukaryota</taxon>
        <taxon>Metamonada</taxon>
        <taxon>Preaxostyla</taxon>
        <taxon>Oxymonadida</taxon>
        <taxon>Streblomastigidae</taxon>
        <taxon>Streblomastix</taxon>
    </lineage>
</organism>
<dbReference type="AlphaFoldDB" id="A0A5J4TXI9"/>
<dbReference type="Proteomes" id="UP000324800">
    <property type="component" value="Unassembled WGS sequence"/>
</dbReference>
<dbReference type="EMBL" id="SNRW01023925">
    <property type="protein sequence ID" value="KAA6362633.1"/>
    <property type="molecule type" value="Genomic_DNA"/>
</dbReference>
<sequence length="434" mass="49573">AEIMKGFDLKSAAEELKKLIRGDEEQKKQIILKQEGICSILIALIHDRSDDKLRKEIINCGIIDSLLYIFSSRTNESNTITRPYTQCFCDIIHPSNNENNQLVYDKKPYHGLIKLLSNTNDEILEDAVRSLNYIICDGILTKSTSTSSSHPHYAEIEACQGSQKLFQLFKLSKNKTIVNNAALCIGNMFKDHEIPNKDSMRELIIAHLKCLLYNSDQQNREDARISLLILIENQSNRSEILKNQFLKKIADELNQEFKGNKQQNEIILQQQDNDCLFLISMLDNRKDDILRKDVINSAGQNKTLQSSNNPEYTEFVRCKGIDRLSSLFMKHQSKAIVDHSALCLAYLYRTQTVPQKDIGIIKHLKSLVTSPSQSINNAAVNYLNFLAYNDDNRAEIMKGFDLKSAAEELKKLIRGDEEQKKQIILKQEGICSIL</sequence>
<feature type="non-terminal residue" evidence="1">
    <location>
        <position position="434"/>
    </location>
</feature>
<accession>A0A5J4TXI9</accession>
<dbReference type="Gene3D" id="1.25.10.10">
    <property type="entry name" value="Leucine-rich Repeat Variant"/>
    <property type="match status" value="3"/>
</dbReference>
<comment type="caution">
    <text evidence="1">The sequence shown here is derived from an EMBL/GenBank/DDBJ whole genome shotgun (WGS) entry which is preliminary data.</text>
</comment>